<evidence type="ECO:0000313" key="3">
    <source>
        <dbReference type="EMBL" id="VAV98920.1"/>
    </source>
</evidence>
<gene>
    <name evidence="3" type="ORF">MNBD_ALPHA02-1409</name>
</gene>
<dbReference type="EMBL" id="UOED01000132">
    <property type="protein sequence ID" value="VAV98920.1"/>
    <property type="molecule type" value="Genomic_DNA"/>
</dbReference>
<feature type="coiled-coil region" evidence="1">
    <location>
        <begin position="58"/>
        <end position="85"/>
    </location>
</feature>
<proteinExistence type="predicted"/>
<evidence type="ECO:0000256" key="2">
    <source>
        <dbReference type="SAM" id="Phobius"/>
    </source>
</evidence>
<keyword evidence="1" id="KW-0175">Coiled coil</keyword>
<evidence type="ECO:0000256" key="1">
    <source>
        <dbReference type="SAM" id="Coils"/>
    </source>
</evidence>
<reference evidence="3" key="1">
    <citation type="submission" date="2018-06" db="EMBL/GenBank/DDBJ databases">
        <authorList>
            <person name="Zhirakovskaya E."/>
        </authorList>
    </citation>
    <scope>NUCLEOTIDE SEQUENCE</scope>
</reference>
<sequence length="232" mass="25912">MSLGLARRKELHKRRSQKLWTLIKSLFFLAILIGSSYFAFDTGQKIALRNMDYSTEKFNQQESELEAMRLELGNTEAELNKMQKLLPNKEIQDLLTVINQKAADGIKPPRMASLIAGLSKDETCTEPSQSKRIIIHTPVSQQQDGSVSFYRGLITITGKGSPTLNEQGNPEAWYDPTKPVTATFTLPGGESQTANGVLPLYHSVIIKDKEYRFTVISGRRAFADITVQSCSL</sequence>
<dbReference type="AlphaFoldDB" id="A0A3B0RZ99"/>
<keyword evidence="2" id="KW-0472">Membrane</keyword>
<accession>A0A3B0RZ99</accession>
<keyword evidence="2" id="KW-1133">Transmembrane helix</keyword>
<name>A0A3B0RZ99_9ZZZZ</name>
<feature type="transmembrane region" description="Helical" evidence="2">
    <location>
        <begin position="21"/>
        <end position="40"/>
    </location>
</feature>
<organism evidence="3">
    <name type="scientific">hydrothermal vent metagenome</name>
    <dbReference type="NCBI Taxonomy" id="652676"/>
    <lineage>
        <taxon>unclassified sequences</taxon>
        <taxon>metagenomes</taxon>
        <taxon>ecological metagenomes</taxon>
    </lineage>
</organism>
<keyword evidence="2" id="KW-0812">Transmembrane</keyword>
<protein>
    <submittedName>
        <fullName evidence="3">Uncharacterized protein</fullName>
    </submittedName>
</protein>